<evidence type="ECO:0000313" key="2">
    <source>
        <dbReference type="EMBL" id="ESO09008.1"/>
    </source>
</evidence>
<keyword evidence="1" id="KW-0812">Transmembrane</keyword>
<feature type="transmembrane region" description="Helical" evidence="1">
    <location>
        <begin position="847"/>
        <end position="864"/>
    </location>
</feature>
<dbReference type="InParanoid" id="T1F160"/>
<feature type="transmembrane region" description="Helical" evidence="1">
    <location>
        <begin position="560"/>
        <end position="593"/>
    </location>
</feature>
<dbReference type="EMBL" id="KB096023">
    <property type="protein sequence ID" value="ESO09008.1"/>
    <property type="molecule type" value="Genomic_DNA"/>
</dbReference>
<keyword evidence="4" id="KW-1185">Reference proteome</keyword>
<dbReference type="Proteomes" id="UP000015101">
    <property type="component" value="Unassembled WGS sequence"/>
</dbReference>
<evidence type="ECO:0000256" key="1">
    <source>
        <dbReference type="SAM" id="Phobius"/>
    </source>
</evidence>
<organism evidence="3 4">
    <name type="scientific">Helobdella robusta</name>
    <name type="common">Californian leech</name>
    <dbReference type="NCBI Taxonomy" id="6412"/>
    <lineage>
        <taxon>Eukaryota</taxon>
        <taxon>Metazoa</taxon>
        <taxon>Spiralia</taxon>
        <taxon>Lophotrochozoa</taxon>
        <taxon>Annelida</taxon>
        <taxon>Clitellata</taxon>
        <taxon>Hirudinea</taxon>
        <taxon>Rhynchobdellida</taxon>
        <taxon>Glossiphoniidae</taxon>
        <taxon>Helobdella</taxon>
    </lineage>
</organism>
<reference evidence="3" key="3">
    <citation type="submission" date="2015-06" db="UniProtKB">
        <authorList>
            <consortium name="EnsemblMetazoa"/>
        </authorList>
    </citation>
    <scope>IDENTIFICATION</scope>
</reference>
<reference evidence="2 4" key="2">
    <citation type="journal article" date="2013" name="Nature">
        <title>Insights into bilaterian evolution from three spiralian genomes.</title>
        <authorList>
            <person name="Simakov O."/>
            <person name="Marletaz F."/>
            <person name="Cho S.J."/>
            <person name="Edsinger-Gonzales E."/>
            <person name="Havlak P."/>
            <person name="Hellsten U."/>
            <person name="Kuo D.H."/>
            <person name="Larsson T."/>
            <person name="Lv J."/>
            <person name="Arendt D."/>
            <person name="Savage R."/>
            <person name="Osoegawa K."/>
            <person name="de Jong P."/>
            <person name="Grimwood J."/>
            <person name="Chapman J.A."/>
            <person name="Shapiro H."/>
            <person name="Aerts A."/>
            <person name="Otillar R.P."/>
            <person name="Terry A.Y."/>
            <person name="Boore J.L."/>
            <person name="Grigoriev I.V."/>
            <person name="Lindberg D.R."/>
            <person name="Seaver E.C."/>
            <person name="Weisblat D.A."/>
            <person name="Putnam N.H."/>
            <person name="Rokhsar D.S."/>
        </authorList>
    </citation>
    <scope>NUCLEOTIDE SEQUENCE</scope>
</reference>
<feature type="transmembrane region" description="Helical" evidence="1">
    <location>
        <begin position="478"/>
        <end position="506"/>
    </location>
</feature>
<feature type="transmembrane region" description="Helical" evidence="1">
    <location>
        <begin position="989"/>
        <end position="1006"/>
    </location>
</feature>
<evidence type="ECO:0000313" key="4">
    <source>
        <dbReference type="Proteomes" id="UP000015101"/>
    </source>
</evidence>
<proteinExistence type="predicted"/>
<dbReference type="AlphaFoldDB" id="T1F160"/>
<evidence type="ECO:0000313" key="3">
    <source>
        <dbReference type="EnsemblMetazoa" id="HelroP168940"/>
    </source>
</evidence>
<dbReference type="HOGENOM" id="CLU_288744_0_0_1"/>
<protein>
    <submittedName>
        <fullName evidence="2 3">Uncharacterized protein</fullName>
    </submittedName>
</protein>
<dbReference type="EMBL" id="AMQM01003146">
    <property type="status" value="NOT_ANNOTATED_CDS"/>
    <property type="molecule type" value="Genomic_DNA"/>
</dbReference>
<name>T1F160_HELRO</name>
<accession>T1F160</accession>
<dbReference type="EnsemblMetazoa" id="HelroT168940">
    <property type="protein sequence ID" value="HelroP168940"/>
    <property type="gene ID" value="HelroG168940"/>
</dbReference>
<dbReference type="RefSeq" id="XP_009013030.1">
    <property type="nucleotide sequence ID" value="XM_009014782.1"/>
</dbReference>
<keyword evidence="1" id="KW-0472">Membrane</keyword>
<reference evidence="4" key="1">
    <citation type="submission" date="2012-12" db="EMBL/GenBank/DDBJ databases">
        <authorList>
            <person name="Hellsten U."/>
            <person name="Grimwood J."/>
            <person name="Chapman J.A."/>
            <person name="Shapiro H."/>
            <person name="Aerts A."/>
            <person name="Otillar R.P."/>
            <person name="Terry A.Y."/>
            <person name="Boore J.L."/>
            <person name="Simakov O."/>
            <person name="Marletaz F."/>
            <person name="Cho S.-J."/>
            <person name="Edsinger-Gonzales E."/>
            <person name="Havlak P."/>
            <person name="Kuo D.-H."/>
            <person name="Larsson T."/>
            <person name="Lv J."/>
            <person name="Arendt D."/>
            <person name="Savage R."/>
            <person name="Osoegawa K."/>
            <person name="de Jong P."/>
            <person name="Lindberg D.R."/>
            <person name="Seaver E.C."/>
            <person name="Weisblat D.A."/>
            <person name="Putnam N.H."/>
            <person name="Grigoriev I.V."/>
            <person name="Rokhsar D.S."/>
        </authorList>
    </citation>
    <scope>NUCLEOTIDE SEQUENCE</scope>
</reference>
<gene>
    <name evidence="3" type="primary">20202560</name>
    <name evidence="2" type="ORF">HELRODRAFT_168940</name>
</gene>
<dbReference type="CTD" id="20202560"/>
<keyword evidence="1" id="KW-1133">Transmembrane helix</keyword>
<dbReference type="GeneID" id="20202560"/>
<sequence length="1064" mass="122823">MHALTLNREIFSSKLKAFIHDGQRLQLIYNLCAYIIETFDGGLKDCCEVDCSVGNCQQPANDQLLPTECAGLTFSKQYQTREIAFQCHLIKKIPETLFNVSYHLSLPRSVETAKFSRHIKSWRELTEEGTHTSPNNVLRIEYGGLSLHDELILIAKKKPQNDVGDKNNLMTSSSTSSGLSSSIINFHQYHSLPFQSASSSSMSSSLSSSLSTHNELVYFVRQVELNQAKSDLNNIWSFKRHQHSPPHYLSVSVDLKNPSRSNQRHHINHWFMNDDSHCRGTIDNLLPSNDENRRVLNDNEVQVNVTRVQKLSNSFEYIVTRVGERPHLKLHLDGNASLLRRWFGAEDGRSRLVRFHANLSFMEEKYMSISLHGETNQVETYLSISMEDVNENEELVKLDLLISDGTKFDVIIQNVTHGLSASESEKTFAISIDDTKMISRVYVTVLFHNSRDKLGEISKSANKKITEKTAKEQKTISLWLIIVATLAATLFVSFNLTCLFFTFFCIKLKFNRKKGFSGKNHPYFHLYHQTTFDAEIRLDNLFLASGEKKKKNLCQSSATTVIKVVVVFFVVAKIIYSILITFTIVSCLFIFWIHENFQFENGFESFKLWKKEELYKLLQKFEFQDRRDLLDLINVNSQQTLSCDRYIDSIVSIISNASNTHRETLHNKTNELVSKLTEPINKMKNNSRVNMKKEKYDLTRLTMGRKQFRNRKVDNKWFLFLKILAGLANVENMKLPMFQLVEAHFCQTCCSNACEIVMRNWRSRFFKAHESIYTKLLLPLTINVTKSSIGHHLGYHSLTKQFTSSDRKIKEKIIINHHRTFFAFTNIIDKIDHDRVQKNIRKPNVNFAYYIFMFLDIVTVFYRLTKLYLSIKIYGVDPIKKKTPSKSPHDTLAFKSLYTSAVYSDSPKENHKLLSVKNNDVNCRNTLYHNTYTALGDHSTPQSTQHASKYSRSNSISCFHHSINPLYPSYFNENFNFELVEKCTFNEDLLIKFIISAFLLLVLVQLKNIFFMMTFKFISFTSINDVTVSSFALTSSAASLSNVFELQQVQALADFLTTSIYFLH</sequence>
<dbReference type="KEGG" id="hro:HELRODRAFT_168940"/>